<proteinExistence type="predicted"/>
<dbReference type="Proteomes" id="UP000262029">
    <property type="component" value="Chromosome"/>
</dbReference>
<dbReference type="AlphaFoldDB" id="A0AAD0WPQ2"/>
<evidence type="ECO:0000313" key="1">
    <source>
        <dbReference type="EMBL" id="AXX85765.1"/>
    </source>
</evidence>
<keyword evidence="4" id="KW-1185">Reference proteome</keyword>
<sequence length="61" mass="7368">MAKVCIFKIALKKIYIKFVKKFELFERSEFSNFRTVIDFLAILKRANDFLLVLFFIKRKST</sequence>
<evidence type="ECO:0000313" key="4">
    <source>
        <dbReference type="Proteomes" id="UP000290580"/>
    </source>
</evidence>
<accession>A0AAD0WPQ2</accession>
<protein>
    <submittedName>
        <fullName evidence="1">Uncharacterized protein</fullName>
    </submittedName>
</protein>
<gene>
    <name evidence="1" type="ORF">ASKIR_2003</name>
    <name evidence="2" type="ORF">CP959_03885</name>
</gene>
<evidence type="ECO:0000313" key="3">
    <source>
        <dbReference type="Proteomes" id="UP000262029"/>
    </source>
</evidence>
<reference evidence="2 4" key="1">
    <citation type="submission" date="2017-09" db="EMBL/GenBank/DDBJ databases">
        <title>Genomics of the genus Arcobacter.</title>
        <authorList>
            <person name="Perez-Cataluna A."/>
            <person name="Figueras M.J."/>
            <person name="Salas-Masso N."/>
        </authorList>
    </citation>
    <scope>NUCLEOTIDE SEQUENCE [LARGE SCALE GENOMIC DNA]</scope>
    <source>
        <strain evidence="2 4">LMG 6621</strain>
    </source>
</reference>
<organism evidence="1 3">
    <name type="scientific">Aliarcobacter skirrowii CCUG 10374</name>
    <dbReference type="NCBI Taxonomy" id="1032239"/>
    <lineage>
        <taxon>Bacteria</taxon>
        <taxon>Pseudomonadati</taxon>
        <taxon>Campylobacterota</taxon>
        <taxon>Epsilonproteobacteria</taxon>
        <taxon>Campylobacterales</taxon>
        <taxon>Arcobacteraceae</taxon>
        <taxon>Aliarcobacter</taxon>
    </lineage>
</organism>
<reference evidence="1 3" key="2">
    <citation type="submission" date="2018-08" db="EMBL/GenBank/DDBJ databases">
        <title>Complete genome of the Arcobacter skirrowii type strain LMG 6621.</title>
        <authorList>
            <person name="Miller W.G."/>
            <person name="Yee E."/>
            <person name="Bono J.L."/>
        </authorList>
    </citation>
    <scope>NUCLEOTIDE SEQUENCE [LARGE SCALE GENOMIC DNA]</scope>
    <source>
        <strain evidence="1 3">CCUG 10374</strain>
    </source>
</reference>
<evidence type="ECO:0000313" key="2">
    <source>
        <dbReference type="EMBL" id="RXI27243.1"/>
    </source>
</evidence>
<dbReference type="Proteomes" id="UP000290580">
    <property type="component" value="Unassembled WGS sequence"/>
</dbReference>
<dbReference type="EMBL" id="CP032099">
    <property type="protein sequence ID" value="AXX85765.1"/>
    <property type="molecule type" value="Genomic_DNA"/>
</dbReference>
<dbReference type="EMBL" id="NXIC01000001">
    <property type="protein sequence ID" value="RXI27243.1"/>
    <property type="molecule type" value="Genomic_DNA"/>
</dbReference>
<name>A0AAD0WPQ2_9BACT</name>